<dbReference type="HOGENOM" id="CLU_000022_40_2_11"/>
<dbReference type="Gene3D" id="3.40.50.150">
    <property type="entry name" value="Vaccinia Virus protein VP39"/>
    <property type="match status" value="1"/>
</dbReference>
<dbReference type="PANTHER" id="PTHR45527">
    <property type="entry name" value="NONRIBOSOMAL PEPTIDE SYNTHETASE"/>
    <property type="match status" value="1"/>
</dbReference>
<feature type="domain" description="Carrier" evidence="11">
    <location>
        <begin position="1450"/>
        <end position="1525"/>
    </location>
</feature>
<dbReference type="Gene3D" id="3.40.50.12780">
    <property type="entry name" value="N-terminal domain of ligase-like"/>
    <property type="match status" value="1"/>
</dbReference>
<dbReference type="FunFam" id="1.10.1200.10:FF:000016">
    <property type="entry name" value="Non-ribosomal peptide synthase"/>
    <property type="match status" value="1"/>
</dbReference>
<dbReference type="FunFam" id="3.30.559.10:FF:000023">
    <property type="entry name" value="Non-ribosomal peptide synthetase"/>
    <property type="match status" value="1"/>
</dbReference>
<evidence type="ECO:0000256" key="10">
    <source>
        <dbReference type="SAM" id="MobiDB-lite"/>
    </source>
</evidence>
<dbReference type="InterPro" id="IPR036736">
    <property type="entry name" value="ACP-like_sf"/>
</dbReference>
<dbReference type="Pfam" id="PF00501">
    <property type="entry name" value="AMP-binding"/>
    <property type="match status" value="1"/>
</dbReference>
<keyword evidence="5" id="KW-0596">Phosphopantetheine</keyword>
<evidence type="ECO:0000256" key="4">
    <source>
        <dbReference type="ARBA" id="ARBA00016743"/>
    </source>
</evidence>
<evidence type="ECO:0000256" key="9">
    <source>
        <dbReference type="ARBA" id="ARBA00033440"/>
    </source>
</evidence>
<dbReference type="FunFam" id="3.30.559.30:FF:000006">
    <property type="entry name" value="Yersiniabactin polyketide/non-ribosomal peptide synthetase"/>
    <property type="match status" value="1"/>
</dbReference>
<evidence type="ECO:0000259" key="11">
    <source>
        <dbReference type="PROSITE" id="PS50075"/>
    </source>
</evidence>
<dbReference type="PROSITE" id="PS50075">
    <property type="entry name" value="CARRIER"/>
    <property type="match status" value="1"/>
</dbReference>
<dbReference type="Pfam" id="PF00668">
    <property type="entry name" value="Condensation"/>
    <property type="match status" value="1"/>
</dbReference>
<evidence type="ECO:0000313" key="13">
    <source>
        <dbReference type="Proteomes" id="UP000281594"/>
    </source>
</evidence>
<dbReference type="GO" id="GO:0017000">
    <property type="term" value="P:antibiotic biosynthetic process"/>
    <property type="evidence" value="ECO:0007669"/>
    <property type="project" value="UniProtKB-ARBA"/>
</dbReference>
<evidence type="ECO:0000256" key="7">
    <source>
        <dbReference type="ARBA" id="ARBA00022598"/>
    </source>
</evidence>
<evidence type="ECO:0000313" key="12">
    <source>
        <dbReference type="EMBL" id="RLV74277.1"/>
    </source>
</evidence>
<dbReference type="PANTHER" id="PTHR45527:SF10">
    <property type="entry name" value="PYOCHELIN SYNTHASE PCHF"/>
    <property type="match status" value="1"/>
</dbReference>
<dbReference type="EMBL" id="QYCY01000002">
    <property type="protein sequence ID" value="RLV74277.1"/>
    <property type="molecule type" value="Genomic_DNA"/>
</dbReference>
<feature type="region of interest" description="Disordered" evidence="10">
    <location>
        <begin position="182"/>
        <end position="210"/>
    </location>
</feature>
<dbReference type="KEGG" id="src:M271_09930"/>
<dbReference type="Gene3D" id="3.30.559.10">
    <property type="entry name" value="Chloramphenicol acetyltransferase-like domain"/>
    <property type="match status" value="1"/>
</dbReference>
<keyword evidence="8" id="KW-0677">Repeat</keyword>
<organism evidence="12 13">
    <name type="scientific">Streptomyces rapamycinicus (strain ATCC 29253 / DSM 41530 / NRRL 5491 / AYB-994)</name>
    <name type="common">Streptomyces hygroscopicus (strain ATCC 29253)</name>
    <dbReference type="NCBI Taxonomy" id="1343740"/>
    <lineage>
        <taxon>Bacteria</taxon>
        <taxon>Bacillati</taxon>
        <taxon>Actinomycetota</taxon>
        <taxon>Actinomycetes</taxon>
        <taxon>Kitasatosporales</taxon>
        <taxon>Streptomycetaceae</taxon>
        <taxon>Streptomyces</taxon>
        <taxon>Streptomyces violaceusniger group</taxon>
    </lineage>
</organism>
<dbReference type="GO" id="GO:0000036">
    <property type="term" value="F:acyl carrier activity"/>
    <property type="evidence" value="ECO:0007669"/>
    <property type="project" value="TreeGrafter"/>
</dbReference>
<dbReference type="Pfam" id="PF00550">
    <property type="entry name" value="PP-binding"/>
    <property type="match status" value="2"/>
</dbReference>
<dbReference type="InterPro" id="IPR057737">
    <property type="entry name" value="Condensation_MtbB-like"/>
</dbReference>
<feature type="region of interest" description="Disordered" evidence="10">
    <location>
        <begin position="98"/>
        <end position="122"/>
    </location>
</feature>
<dbReference type="InterPro" id="IPR000873">
    <property type="entry name" value="AMP-dep_synth/lig_dom"/>
</dbReference>
<comment type="similarity">
    <text evidence="3">Belongs to the ATP-dependent AMP-binding enzyme family. MbtB subfamily.</text>
</comment>
<name>A0A0A0N4G8_STRRN</name>
<dbReference type="Gene3D" id="1.10.1200.10">
    <property type="entry name" value="ACP-like"/>
    <property type="match status" value="1"/>
</dbReference>
<feature type="region of interest" description="Disordered" evidence="10">
    <location>
        <begin position="1027"/>
        <end position="1061"/>
    </location>
</feature>
<dbReference type="NCBIfam" id="TIGR01733">
    <property type="entry name" value="AA-adenyl-dom"/>
    <property type="match status" value="1"/>
</dbReference>
<comment type="pathway">
    <text evidence="2">Siderophore biosynthesis; mycobactin biosynthesis.</text>
</comment>
<dbReference type="GO" id="GO:0009403">
    <property type="term" value="P:toxin biosynthetic process"/>
    <property type="evidence" value="ECO:0007669"/>
    <property type="project" value="UniProtKB-ARBA"/>
</dbReference>
<dbReference type="SUPFAM" id="SSF52777">
    <property type="entry name" value="CoA-dependent acyltransferases"/>
    <property type="match status" value="2"/>
</dbReference>
<dbReference type="Pfam" id="PF08242">
    <property type="entry name" value="Methyltransf_12"/>
    <property type="match status" value="1"/>
</dbReference>
<keyword evidence="7" id="KW-0436">Ligase</keyword>
<feature type="compositionally biased region" description="Low complexity" evidence="10">
    <location>
        <begin position="1039"/>
        <end position="1051"/>
    </location>
</feature>
<dbReference type="SUPFAM" id="SSF56801">
    <property type="entry name" value="Acetyl-CoA synthetase-like"/>
    <property type="match status" value="1"/>
</dbReference>
<evidence type="ECO:0000256" key="5">
    <source>
        <dbReference type="ARBA" id="ARBA00022450"/>
    </source>
</evidence>
<dbReference type="InterPro" id="IPR042099">
    <property type="entry name" value="ANL_N_sf"/>
</dbReference>
<evidence type="ECO:0000256" key="1">
    <source>
        <dbReference type="ARBA" id="ARBA00001957"/>
    </source>
</evidence>
<dbReference type="GO" id="GO:0043041">
    <property type="term" value="P:amino acid activation for nonribosomal peptide biosynthetic process"/>
    <property type="evidence" value="ECO:0007669"/>
    <property type="project" value="TreeGrafter"/>
</dbReference>
<feature type="region of interest" description="Disordered" evidence="10">
    <location>
        <begin position="1524"/>
        <end position="1553"/>
    </location>
</feature>
<feature type="compositionally biased region" description="Pro residues" evidence="10">
    <location>
        <begin position="102"/>
        <end position="112"/>
    </location>
</feature>
<dbReference type="STRING" id="1343740.M271_09930"/>
<dbReference type="Gene3D" id="3.40.50.1820">
    <property type="entry name" value="alpha/beta hydrolase"/>
    <property type="match status" value="1"/>
</dbReference>
<feature type="region of interest" description="Disordered" evidence="10">
    <location>
        <begin position="1080"/>
        <end position="1101"/>
    </location>
</feature>
<dbReference type="FunFam" id="3.40.50.12780:FF:000012">
    <property type="entry name" value="Non-ribosomal peptide synthetase"/>
    <property type="match status" value="1"/>
</dbReference>
<dbReference type="InterPro" id="IPR023213">
    <property type="entry name" value="CAT-like_dom_sf"/>
</dbReference>
<evidence type="ECO:0000256" key="6">
    <source>
        <dbReference type="ARBA" id="ARBA00022553"/>
    </source>
</evidence>
<evidence type="ECO:0000256" key="2">
    <source>
        <dbReference type="ARBA" id="ARBA00005102"/>
    </source>
</evidence>
<dbReference type="InterPro" id="IPR020845">
    <property type="entry name" value="AMP-binding_CS"/>
</dbReference>
<dbReference type="SUPFAM" id="SSF47336">
    <property type="entry name" value="ACP-like"/>
    <property type="match status" value="2"/>
</dbReference>
<accession>A0A0A0N4G8</accession>
<reference evidence="12 13" key="1">
    <citation type="journal article" date="2018" name="J. Biol. Chem.">
        <title>Discovery of the actinoplanic acid pathway in Streptomyces rapamycinicus reveals a genetically conserved synergism with rapamycin.</title>
        <authorList>
            <person name="Mrak P."/>
            <person name="Krastel P."/>
            <person name="Pivk Lukancic P."/>
            <person name="Tao J."/>
            <person name="Pistorius D."/>
            <person name="Moore C.M."/>
        </authorList>
    </citation>
    <scope>NUCLEOTIDE SEQUENCE [LARGE SCALE GENOMIC DNA]</scope>
    <source>
        <strain evidence="12 13">NRRL 5491</strain>
    </source>
</reference>
<dbReference type="CDD" id="cd19535">
    <property type="entry name" value="Cyc_NRPS"/>
    <property type="match status" value="1"/>
</dbReference>
<gene>
    <name evidence="12" type="ORF">D3C57_133665</name>
</gene>
<dbReference type="RefSeq" id="WP_020866999.1">
    <property type="nucleotide sequence ID" value="NC_022785.1"/>
</dbReference>
<proteinExistence type="inferred from homology"/>
<sequence length="1553" mass="166011">MARKDTSSGSSGCTGAGTSAWTLEVLRTEVAALLGTELSAADDDTDLFELGLQSLQLMQFTNRINRSGGGRAGFTALAKEPRLTSWHRLLSTRADAVDGPLEPAPVPVPTPASAPASAPGRDPFPLTPVQQAYWIGRGDDRPLGGVGCHAYLEIDSLDIDPDRLERAVRALTRRHPMLRARFGDDGTQRVGDASPWPGLTVHDHTDKPRGEADEAVGELRERLSHRRLRVAEGEVLDVQLSRLPAGDGGCRADRIHLDVDLLVADVQSIRLLLADLAELYEDPDALGELGYDFPSHLADRATARAVERERAREYWTRRLPGLPGGPRLPLAVDPEDVARPRFVRRSHTLAPHLWERLCARATEYGVTPSVVLATVFAEVLARFSGERHFLLNVPLFGRDHDAHPDLDRVVADFTSLVLLEIDLGRGTGFAGRARAVQQRLHDDVGHAAYTGVDVLRDFARADAETPRTAPVVFACNIDAPLVPDAFAHRFGELSWMVSQTPQVWLDHQIYRTRDGGLLLAWDAVEELFPDGLLDAMSAACVTLLHDLATADWTVVPDIPLPAAQTRRRREVNSTHRDESGRLLHEEFFARARERAGAPALLWGTDGALTHGELADRALRVAAALADRGVRRGTPVLVTAPKGPDQIVAVLGVLAAGGTYVPVGVDQPAERRRRILELSGARLVLDGTGAPVPAGSGAAVLTLAEASRARPSAAPVPAEPDDPAYVIFTSGSTGTPKGVEISHRAAVNTVEDIDERHGIGPSDRVLAVSALDFDLSVWDIFGLLGAGGALVLVAEEDRRDAHRWLDLCRRRGVTVWNSVPSLLDMLLTAAEPAPLPDTLRLALLSGDWIGLDLPERLARASAGRCRLVGLGGATEASIWSNFHEVGTVPAHWRSIPYGTPLGNQRFRVVDPQGRDCPDWVPGELWIGGTGVALGYRGDPRLTADRFPVVAGERWYRTGDLGRYWPDGTLEFLGRVDQQVKVNGFRVELGEIETALRSHPTVARAVAAAVGGPRRELAVAVVPARAVAGGDRGHGAGDAPGGVSSSAPGGTAPQPVPGRSPDVPATVELERALTETLLGALLAAPGPSTPEGTATEAPLPDVRSMPDLPEANRRFLEAVLEQLAERQVLIRPAGTLVPGPRWAHVRDAERAAGLRERIRGSRLEGVVDAWTRAMPLMAAVLRGEAPPTVLLDDPEMSPGSLADALPGARACLERIAQALEGLAEGRPEPLAVVEWGGASGRNAVRLLDALKPASVDYLLLAESVPQLTAAEARLSAAGHVARTALQDTSGIPEARLHRFDAVVANDALHGLRHPRAAAAALSLLLAPGGRLFLVARAAASPLGLPAGRTGECLVAEEWADLLAGEGFIDVRLAHTEPDGAVLITALRAPHAVRLDTGALRDWLADRLPAHMIPGTVVALAELPLSANGKVDRRRVREVLEGGAERPGESTDPPRGAVEEAVAEIWAQVLGLPAVGREANFFLRGGDSVLATRLVTGIRRRLGVELPMREVLRSPTVAAMGALIERSRTATPMPPDSGHRVPGEREEHGEYEEGAL</sequence>
<dbReference type="InterPro" id="IPR029058">
    <property type="entry name" value="AB_hydrolase_fold"/>
</dbReference>
<dbReference type="GO" id="GO:0005737">
    <property type="term" value="C:cytoplasm"/>
    <property type="evidence" value="ECO:0007669"/>
    <property type="project" value="TreeGrafter"/>
</dbReference>
<feature type="compositionally biased region" description="Basic and acidic residues" evidence="10">
    <location>
        <begin position="1534"/>
        <end position="1545"/>
    </location>
</feature>
<evidence type="ECO:0000256" key="3">
    <source>
        <dbReference type="ARBA" id="ARBA00007380"/>
    </source>
</evidence>
<dbReference type="InterPro" id="IPR001242">
    <property type="entry name" value="Condensation_dom"/>
</dbReference>
<dbReference type="InterPro" id="IPR009081">
    <property type="entry name" value="PP-bd_ACP"/>
</dbReference>
<dbReference type="SUPFAM" id="SSF53335">
    <property type="entry name" value="S-adenosyl-L-methionine-dependent methyltransferases"/>
    <property type="match status" value="1"/>
</dbReference>
<dbReference type="PROSITE" id="PS00455">
    <property type="entry name" value="AMP_BINDING"/>
    <property type="match status" value="1"/>
</dbReference>
<dbReference type="InterPro" id="IPR013217">
    <property type="entry name" value="Methyltransf_12"/>
</dbReference>
<feature type="compositionally biased region" description="Basic and acidic residues" evidence="10">
    <location>
        <begin position="201"/>
        <end position="210"/>
    </location>
</feature>
<keyword evidence="6" id="KW-0597">Phosphoprotein</keyword>
<dbReference type="Gene3D" id="3.30.559.30">
    <property type="entry name" value="Nonribosomal peptide synthetase, condensation domain"/>
    <property type="match status" value="1"/>
</dbReference>
<comment type="caution">
    <text evidence="12">The sequence shown here is derived from an EMBL/GenBank/DDBJ whole genome shotgun (WGS) entry which is preliminary data.</text>
</comment>
<dbReference type="InterPro" id="IPR010071">
    <property type="entry name" value="AA_adenyl_dom"/>
</dbReference>
<dbReference type="Proteomes" id="UP000281594">
    <property type="component" value="Unassembled WGS sequence"/>
</dbReference>
<dbReference type="InterPro" id="IPR020806">
    <property type="entry name" value="PKS_PP-bd"/>
</dbReference>
<dbReference type="InterPro" id="IPR029063">
    <property type="entry name" value="SAM-dependent_MTases_sf"/>
</dbReference>
<dbReference type="InterPro" id="IPR045851">
    <property type="entry name" value="AMP-bd_C_sf"/>
</dbReference>
<dbReference type="SMART" id="SM00823">
    <property type="entry name" value="PKS_PP"/>
    <property type="match status" value="2"/>
</dbReference>
<dbReference type="GO" id="GO:0031177">
    <property type="term" value="F:phosphopantetheine binding"/>
    <property type="evidence" value="ECO:0007669"/>
    <property type="project" value="InterPro"/>
</dbReference>
<evidence type="ECO:0000256" key="8">
    <source>
        <dbReference type="ARBA" id="ARBA00022737"/>
    </source>
</evidence>
<comment type="cofactor">
    <cofactor evidence="1">
        <name>pantetheine 4'-phosphate</name>
        <dbReference type="ChEBI" id="CHEBI:47942"/>
    </cofactor>
</comment>
<protein>
    <recommendedName>
        <fullName evidence="4">Phenyloxazoline synthase MbtB</fullName>
    </recommendedName>
    <alternativeName>
        <fullName evidence="9">Mycobactin synthetase protein B</fullName>
    </alternativeName>
</protein>
<dbReference type="Gene3D" id="3.30.300.30">
    <property type="match status" value="2"/>
</dbReference>
<dbReference type="GO" id="GO:0016874">
    <property type="term" value="F:ligase activity"/>
    <property type="evidence" value="ECO:0007669"/>
    <property type="project" value="UniProtKB-KW"/>
</dbReference>
<dbReference type="eggNOG" id="COG1020">
    <property type="taxonomic scope" value="Bacteria"/>
</dbReference>